<evidence type="ECO:0000313" key="1">
    <source>
        <dbReference type="EMBL" id="SDG32003.1"/>
    </source>
</evidence>
<protein>
    <submittedName>
        <fullName evidence="1">Uncharacterized protein</fullName>
    </submittedName>
</protein>
<evidence type="ECO:0000313" key="2">
    <source>
        <dbReference type="Proteomes" id="UP000199643"/>
    </source>
</evidence>
<proteinExistence type="predicted"/>
<dbReference type="Proteomes" id="UP000199643">
    <property type="component" value="Unassembled WGS sequence"/>
</dbReference>
<organism evidence="1 2">
    <name type="scientific">Pedobacter terrae</name>
    <dbReference type="NCBI Taxonomy" id="405671"/>
    <lineage>
        <taxon>Bacteria</taxon>
        <taxon>Pseudomonadati</taxon>
        <taxon>Bacteroidota</taxon>
        <taxon>Sphingobacteriia</taxon>
        <taxon>Sphingobacteriales</taxon>
        <taxon>Sphingobacteriaceae</taxon>
        <taxon>Pedobacter</taxon>
    </lineage>
</organism>
<dbReference type="RefSeq" id="WP_090498781.1">
    <property type="nucleotide sequence ID" value="NZ_FNCH01000005.1"/>
</dbReference>
<dbReference type="AlphaFoldDB" id="A0A1G7T9K4"/>
<gene>
    <name evidence="1" type="ORF">SAMN05421827_105124</name>
</gene>
<dbReference type="STRING" id="405671.SAMN05421827_105124"/>
<sequence>MLKYILTSPKFTGSVTFGYDGGGFLVYFLNETEMTPVQKEWLLRKLPLGDGSLKEISKLIEGNLKEVPADLSFETFWDKYDKKINRKRTEPMWKKMSDAERMAAIMNIKPYDSYIQRTGIGKAHPENYLKKEYFNVEWHREK</sequence>
<keyword evidence="2" id="KW-1185">Reference proteome</keyword>
<reference evidence="2" key="1">
    <citation type="submission" date="2016-10" db="EMBL/GenBank/DDBJ databases">
        <authorList>
            <person name="Varghese N."/>
            <person name="Submissions S."/>
        </authorList>
    </citation>
    <scope>NUCLEOTIDE SEQUENCE [LARGE SCALE GENOMIC DNA]</scope>
    <source>
        <strain evidence="2">DSM 17933</strain>
    </source>
</reference>
<accession>A0A1G7T9K4</accession>
<dbReference type="OrthoDB" id="1132132at2"/>
<dbReference type="EMBL" id="FNCH01000005">
    <property type="protein sequence ID" value="SDG32003.1"/>
    <property type="molecule type" value="Genomic_DNA"/>
</dbReference>
<name>A0A1G7T9K4_9SPHI</name>